<dbReference type="Proteomes" id="UP000476176">
    <property type="component" value="Unassembled WGS sequence"/>
</dbReference>
<keyword evidence="13" id="KW-1185">Reference proteome</keyword>
<dbReference type="EMBL" id="QXGF01000329">
    <property type="protein sequence ID" value="KAE8942008.1"/>
    <property type="molecule type" value="Genomic_DNA"/>
</dbReference>
<organism evidence="9 15">
    <name type="scientific">Phytophthora fragariae</name>
    <dbReference type="NCBI Taxonomy" id="53985"/>
    <lineage>
        <taxon>Eukaryota</taxon>
        <taxon>Sar</taxon>
        <taxon>Stramenopiles</taxon>
        <taxon>Oomycota</taxon>
        <taxon>Peronosporomycetes</taxon>
        <taxon>Peronosporales</taxon>
        <taxon>Peronosporaceae</taxon>
        <taxon>Phytophthora</taxon>
    </lineage>
</organism>
<dbReference type="Proteomes" id="UP000488956">
    <property type="component" value="Unassembled WGS sequence"/>
</dbReference>
<feature type="signal peptide" evidence="1">
    <location>
        <begin position="1"/>
        <end position="20"/>
    </location>
</feature>
<evidence type="ECO:0000313" key="16">
    <source>
        <dbReference type="Proteomes" id="UP000440732"/>
    </source>
</evidence>
<dbReference type="Proteomes" id="UP000486351">
    <property type="component" value="Unassembled WGS sequence"/>
</dbReference>
<evidence type="ECO:0000313" key="20">
    <source>
        <dbReference type="Proteomes" id="UP000486351"/>
    </source>
</evidence>
<sequence length="193" mass="20806">MQLLRLVVIASSAAAALARAEPLQSKVHLAVADSQPPVAQPNVKYYAHVVADSDECDFPDKTMAMCASKNFVCRMEPGQEMFATAPSCLTYDPSNMQDNPFEIEETAVVPWGNCDPVAEMNRKMGDPPVCKREFQCLCLHGAGQNCVCAPADAVDDASGATKCGNTTSTCAEDKYCHYLHEGGMECGQKPYNS</sequence>
<dbReference type="EMBL" id="QXGE01000278">
    <property type="protein sequence ID" value="KAE9317529.1"/>
    <property type="molecule type" value="Genomic_DNA"/>
</dbReference>
<dbReference type="EMBL" id="QXFZ01000309">
    <property type="protein sequence ID" value="KAE9121845.1"/>
    <property type="molecule type" value="Genomic_DNA"/>
</dbReference>
<dbReference type="Proteomes" id="UP000440732">
    <property type="component" value="Unassembled WGS sequence"/>
</dbReference>
<dbReference type="Proteomes" id="UP000429523">
    <property type="component" value="Unassembled WGS sequence"/>
</dbReference>
<evidence type="ECO:0000313" key="13">
    <source>
        <dbReference type="Proteomes" id="UP000433483"/>
    </source>
</evidence>
<evidence type="ECO:0000313" key="4">
    <source>
        <dbReference type="EMBL" id="KAE9121845.1"/>
    </source>
</evidence>
<feature type="chain" id="PRO_5036380973" evidence="1">
    <location>
        <begin position="21"/>
        <end position="193"/>
    </location>
</feature>
<proteinExistence type="predicted"/>
<evidence type="ECO:0000313" key="2">
    <source>
        <dbReference type="EMBL" id="KAE8942008.1"/>
    </source>
</evidence>
<evidence type="ECO:0000313" key="14">
    <source>
        <dbReference type="Proteomes" id="UP000437068"/>
    </source>
</evidence>
<dbReference type="OrthoDB" id="157293at2759"/>
<evidence type="ECO:0000313" key="21">
    <source>
        <dbReference type="Proteomes" id="UP000488956"/>
    </source>
</evidence>
<dbReference type="EMBL" id="QXGD01000333">
    <property type="protein sequence ID" value="KAE9242979.1"/>
    <property type="molecule type" value="Genomic_DNA"/>
</dbReference>
<accession>A0A6A3ZTD0</accession>
<evidence type="ECO:0000313" key="19">
    <source>
        <dbReference type="Proteomes" id="UP000476176"/>
    </source>
</evidence>
<reference evidence="12 13" key="1">
    <citation type="submission" date="2018-08" db="EMBL/GenBank/DDBJ databases">
        <title>Genomic investigation of the strawberry pathogen Phytophthora fragariae indicates pathogenicity is determined by transcriptional variation in three key races.</title>
        <authorList>
            <person name="Adams T.M."/>
            <person name="Armitage A.D."/>
            <person name="Sobczyk M.K."/>
            <person name="Bates H.J."/>
            <person name="Dunwell J.M."/>
            <person name="Nellist C.F."/>
            <person name="Harrison R.J."/>
        </authorList>
    </citation>
    <scope>NUCLEOTIDE SEQUENCE [LARGE SCALE GENOMIC DNA]</scope>
    <source>
        <strain evidence="10 14">A4</strain>
        <strain evidence="9 15">BC-1</strain>
        <strain evidence="8 19">BC-23</strain>
        <strain evidence="7 13">NOV-27</strain>
        <strain evidence="6 16">NOV-5</strain>
        <strain evidence="4 17">NOV-71</strain>
        <strain evidence="11 20">NOV-77</strain>
        <strain evidence="2 12">NOV-9</strain>
        <strain evidence="5 21">ONT-3</strain>
        <strain evidence="3 18">SCRP245</strain>
    </source>
</reference>
<dbReference type="Proteomes" id="UP000440367">
    <property type="component" value="Unassembled WGS sequence"/>
</dbReference>
<gene>
    <name evidence="10" type="ORF">PF001_g6806</name>
    <name evidence="9" type="ORF">PF002_g8474</name>
    <name evidence="8" type="ORF">PF004_g6500</name>
    <name evidence="7" type="ORF">PF005_g7384</name>
    <name evidence="6" type="ORF">PF006_g6594</name>
    <name evidence="4" type="ORF">PF007_g7671</name>
    <name evidence="11" type="ORF">PF008_g6111</name>
    <name evidence="2" type="ORF">PF009_g8220</name>
    <name evidence="5" type="ORF">PF010_g6733</name>
    <name evidence="3" type="ORF">PF011_g6315</name>
</gene>
<evidence type="ECO:0000313" key="12">
    <source>
        <dbReference type="Proteomes" id="UP000429523"/>
    </source>
</evidence>
<dbReference type="EMBL" id="QXFY01000235">
    <property type="protein sequence ID" value="KAE9351119.1"/>
    <property type="molecule type" value="Genomic_DNA"/>
</dbReference>
<dbReference type="Proteomes" id="UP000437068">
    <property type="component" value="Unassembled WGS sequence"/>
</dbReference>
<evidence type="ECO:0000313" key="7">
    <source>
        <dbReference type="EMBL" id="KAE9220697.1"/>
    </source>
</evidence>
<evidence type="ECO:0000313" key="3">
    <source>
        <dbReference type="EMBL" id="KAE9018318.1"/>
    </source>
</evidence>
<evidence type="ECO:0000313" key="5">
    <source>
        <dbReference type="EMBL" id="KAE9122455.1"/>
    </source>
</evidence>
<dbReference type="Proteomes" id="UP000441208">
    <property type="component" value="Unassembled WGS sequence"/>
</dbReference>
<dbReference type="Proteomes" id="UP000460718">
    <property type="component" value="Unassembled WGS sequence"/>
</dbReference>
<comment type="caution">
    <text evidence="9">The sequence shown here is derived from an EMBL/GenBank/DDBJ whole genome shotgun (WGS) entry which is preliminary data.</text>
</comment>
<evidence type="ECO:0000313" key="17">
    <source>
        <dbReference type="Proteomes" id="UP000441208"/>
    </source>
</evidence>
<dbReference type="EMBL" id="QXGC01000263">
    <property type="protein sequence ID" value="KAE9242686.1"/>
    <property type="molecule type" value="Genomic_DNA"/>
</dbReference>
<dbReference type="Proteomes" id="UP000433483">
    <property type="component" value="Unassembled WGS sequence"/>
</dbReference>
<dbReference type="EMBL" id="QXGA01000268">
    <property type="protein sequence ID" value="KAE9148865.1"/>
    <property type="molecule type" value="Genomic_DNA"/>
</dbReference>
<dbReference type="EMBL" id="QXFX01000275">
    <property type="protein sequence ID" value="KAE9122455.1"/>
    <property type="molecule type" value="Genomic_DNA"/>
</dbReference>
<protein>
    <submittedName>
        <fullName evidence="9">Uncharacterized protein</fullName>
    </submittedName>
</protein>
<evidence type="ECO:0000256" key="1">
    <source>
        <dbReference type="SAM" id="SignalP"/>
    </source>
</evidence>
<evidence type="ECO:0000313" key="8">
    <source>
        <dbReference type="EMBL" id="KAE9242686.1"/>
    </source>
</evidence>
<evidence type="ECO:0000313" key="10">
    <source>
        <dbReference type="EMBL" id="KAE9317529.1"/>
    </source>
</evidence>
<evidence type="ECO:0000313" key="9">
    <source>
        <dbReference type="EMBL" id="KAE9242979.1"/>
    </source>
</evidence>
<evidence type="ECO:0000313" key="18">
    <source>
        <dbReference type="Proteomes" id="UP000460718"/>
    </source>
</evidence>
<evidence type="ECO:0000313" key="15">
    <source>
        <dbReference type="Proteomes" id="UP000440367"/>
    </source>
</evidence>
<name>A0A6A3ZTD0_9STRA</name>
<evidence type="ECO:0000313" key="6">
    <source>
        <dbReference type="EMBL" id="KAE9148865.1"/>
    </source>
</evidence>
<keyword evidence="1" id="KW-0732">Signal</keyword>
<evidence type="ECO:0000313" key="11">
    <source>
        <dbReference type="EMBL" id="KAE9351119.1"/>
    </source>
</evidence>
<dbReference type="EMBL" id="QXFW01000264">
    <property type="protein sequence ID" value="KAE9018318.1"/>
    <property type="molecule type" value="Genomic_DNA"/>
</dbReference>
<dbReference type="EMBL" id="QXGB01000294">
    <property type="protein sequence ID" value="KAE9220697.1"/>
    <property type="molecule type" value="Genomic_DNA"/>
</dbReference>
<dbReference type="AlphaFoldDB" id="A0A6A3ZTD0"/>